<dbReference type="SUPFAM" id="SSF103473">
    <property type="entry name" value="MFS general substrate transporter"/>
    <property type="match status" value="1"/>
</dbReference>
<dbReference type="Pfam" id="PF07690">
    <property type="entry name" value="MFS_1"/>
    <property type="match status" value="1"/>
</dbReference>
<evidence type="ECO:0000313" key="10">
    <source>
        <dbReference type="EMBL" id="PND40216.1"/>
    </source>
</evidence>
<feature type="domain" description="Major facilitator superfamily (MFS) profile" evidence="9">
    <location>
        <begin position="232"/>
        <end position="423"/>
    </location>
</feature>
<dbReference type="InterPro" id="IPR036259">
    <property type="entry name" value="MFS_trans_sf"/>
</dbReference>
<evidence type="ECO:0000256" key="1">
    <source>
        <dbReference type="ARBA" id="ARBA00004651"/>
    </source>
</evidence>
<feature type="transmembrane region" description="Helical" evidence="8">
    <location>
        <begin position="123"/>
        <end position="141"/>
    </location>
</feature>
<keyword evidence="6 8" id="KW-0472">Membrane</keyword>
<keyword evidence="3" id="KW-1003">Cell membrane</keyword>
<organism evidence="10 11">
    <name type="scientific">Kinneretia aquatilis</name>
    <dbReference type="NCBI Taxonomy" id="2070761"/>
    <lineage>
        <taxon>Bacteria</taxon>
        <taxon>Pseudomonadati</taxon>
        <taxon>Pseudomonadota</taxon>
        <taxon>Betaproteobacteria</taxon>
        <taxon>Burkholderiales</taxon>
        <taxon>Sphaerotilaceae</taxon>
        <taxon>Roseateles</taxon>
    </lineage>
</organism>
<evidence type="ECO:0000256" key="4">
    <source>
        <dbReference type="ARBA" id="ARBA00022692"/>
    </source>
</evidence>
<dbReference type="PROSITE" id="PS50850">
    <property type="entry name" value="MFS"/>
    <property type="match status" value="1"/>
</dbReference>
<evidence type="ECO:0000256" key="2">
    <source>
        <dbReference type="ARBA" id="ARBA00022448"/>
    </source>
</evidence>
<comment type="subcellular location">
    <subcellularLocation>
        <location evidence="1">Cell membrane</location>
        <topology evidence="1">Multi-pass membrane protein</topology>
    </subcellularLocation>
</comment>
<dbReference type="PANTHER" id="PTHR23517">
    <property type="entry name" value="RESISTANCE PROTEIN MDTM, PUTATIVE-RELATED-RELATED"/>
    <property type="match status" value="1"/>
</dbReference>
<protein>
    <submittedName>
        <fullName evidence="10">MFS transporter</fullName>
    </submittedName>
</protein>
<dbReference type="Proteomes" id="UP000235916">
    <property type="component" value="Unassembled WGS sequence"/>
</dbReference>
<dbReference type="InterPro" id="IPR050171">
    <property type="entry name" value="MFS_Transporters"/>
</dbReference>
<reference evidence="10 11" key="1">
    <citation type="submission" date="2018-01" db="EMBL/GenBank/DDBJ databases">
        <title>Draft genome sequence of Paucibacter aquatile CR182 isolated from freshwater of the Nakdong River.</title>
        <authorList>
            <person name="Choi A."/>
            <person name="Chung E.J."/>
        </authorList>
    </citation>
    <scope>NUCLEOTIDE SEQUENCE [LARGE SCALE GENOMIC DNA]</scope>
    <source>
        <strain evidence="10 11">CR182</strain>
    </source>
</reference>
<evidence type="ECO:0000256" key="8">
    <source>
        <dbReference type="SAM" id="Phobius"/>
    </source>
</evidence>
<dbReference type="InterPro" id="IPR011701">
    <property type="entry name" value="MFS"/>
</dbReference>
<evidence type="ECO:0000256" key="7">
    <source>
        <dbReference type="SAM" id="MobiDB-lite"/>
    </source>
</evidence>
<feature type="transmembrane region" description="Helical" evidence="8">
    <location>
        <begin position="236"/>
        <end position="257"/>
    </location>
</feature>
<keyword evidence="11" id="KW-1185">Reference proteome</keyword>
<evidence type="ECO:0000256" key="5">
    <source>
        <dbReference type="ARBA" id="ARBA00022989"/>
    </source>
</evidence>
<dbReference type="GO" id="GO:0005886">
    <property type="term" value="C:plasma membrane"/>
    <property type="evidence" value="ECO:0007669"/>
    <property type="project" value="UniProtKB-SubCell"/>
</dbReference>
<feature type="region of interest" description="Disordered" evidence="7">
    <location>
        <begin position="1"/>
        <end position="20"/>
    </location>
</feature>
<keyword evidence="4 8" id="KW-0812">Transmembrane</keyword>
<proteinExistence type="predicted"/>
<dbReference type="OrthoDB" id="4822895at2"/>
<keyword evidence="5 8" id="KW-1133">Transmembrane helix</keyword>
<feature type="transmembrane region" description="Helical" evidence="8">
    <location>
        <begin position="161"/>
        <end position="180"/>
    </location>
</feature>
<feature type="transmembrane region" description="Helical" evidence="8">
    <location>
        <begin position="186"/>
        <end position="204"/>
    </location>
</feature>
<evidence type="ECO:0000259" key="9">
    <source>
        <dbReference type="PROSITE" id="PS50850"/>
    </source>
</evidence>
<feature type="transmembrane region" description="Helical" evidence="8">
    <location>
        <begin position="263"/>
        <end position="286"/>
    </location>
</feature>
<dbReference type="AlphaFoldDB" id="A0A2N8L3E0"/>
<dbReference type="PANTHER" id="PTHR23517:SF14">
    <property type="entry name" value="PUTATIVE-RELATED"/>
    <property type="match status" value="1"/>
</dbReference>
<name>A0A2N8L3E0_9BURK</name>
<evidence type="ECO:0000256" key="6">
    <source>
        <dbReference type="ARBA" id="ARBA00023136"/>
    </source>
</evidence>
<dbReference type="GO" id="GO:0022857">
    <property type="term" value="F:transmembrane transporter activity"/>
    <property type="evidence" value="ECO:0007669"/>
    <property type="project" value="InterPro"/>
</dbReference>
<gene>
    <name evidence="10" type="ORF">C1O66_02200</name>
</gene>
<sequence length="423" mass="44472">MTHDPNSTDSASDPPADPDTLAHQASAAALRRAFPWLIATLITLHACMASTRVAASLWVLDQGYGEWTVGLLLSLFAVAPMALALWAGRQADRYGFHRPVGIGVSMALFGACVALAWQGVWTIAFSCLLSGGALSVAAVAIQREAGLMADDPSQLKRVFSWVALGPALSNALAPVVAGLLIDHVSFRAAFALAALLPLLCWLMARRVPSHPPKPQSAAQRARPAWDLLRQPALRQLLLLNVVLAACWDAHSFVVPVVGHARGLSASSIGVVLGSFAVAATVVRLAIVRFSQHLDELKALRSAMLLATVVLAGYYWLPGTAGLMVGSALLGLALGSVQPMVLSMLHQVTPHERHGQALGLRMLATNGATVAMPVGFGLLAAASVAAAPMWLMASVLLLAQLPARALSRQLAREPLASTEERVQG</sequence>
<feature type="transmembrane region" description="Helical" evidence="8">
    <location>
        <begin position="67"/>
        <end position="88"/>
    </location>
</feature>
<evidence type="ECO:0000313" key="11">
    <source>
        <dbReference type="Proteomes" id="UP000235916"/>
    </source>
</evidence>
<accession>A0A2N8L3E0</accession>
<feature type="transmembrane region" description="Helical" evidence="8">
    <location>
        <begin position="100"/>
        <end position="117"/>
    </location>
</feature>
<evidence type="ECO:0000256" key="3">
    <source>
        <dbReference type="ARBA" id="ARBA00022475"/>
    </source>
</evidence>
<dbReference type="Gene3D" id="1.20.1250.20">
    <property type="entry name" value="MFS general substrate transporter like domains"/>
    <property type="match status" value="1"/>
</dbReference>
<dbReference type="EMBL" id="POSP01000001">
    <property type="protein sequence ID" value="PND40216.1"/>
    <property type="molecule type" value="Genomic_DNA"/>
</dbReference>
<comment type="caution">
    <text evidence="10">The sequence shown here is derived from an EMBL/GenBank/DDBJ whole genome shotgun (WGS) entry which is preliminary data.</text>
</comment>
<feature type="transmembrane region" description="Helical" evidence="8">
    <location>
        <begin position="33"/>
        <end position="55"/>
    </location>
</feature>
<dbReference type="InterPro" id="IPR020846">
    <property type="entry name" value="MFS_dom"/>
</dbReference>
<keyword evidence="2" id="KW-0813">Transport</keyword>
<dbReference type="RefSeq" id="WP_102766350.1">
    <property type="nucleotide sequence ID" value="NZ_POSP01000001.1"/>
</dbReference>